<dbReference type="EMBL" id="LWCA01002906">
    <property type="protein sequence ID" value="OAF63650.1"/>
    <property type="molecule type" value="Genomic_DNA"/>
</dbReference>
<dbReference type="OrthoDB" id="8011074at2759"/>
<feature type="region of interest" description="Disordered" evidence="1">
    <location>
        <begin position="29"/>
        <end position="48"/>
    </location>
</feature>
<dbReference type="GO" id="GO:0043565">
    <property type="term" value="F:sequence-specific DNA binding"/>
    <property type="evidence" value="ECO:0007669"/>
    <property type="project" value="TreeGrafter"/>
</dbReference>
<keyword evidence="4" id="KW-1185">Reference proteome</keyword>
<protein>
    <recommendedName>
        <fullName evidence="2">PiggyBac transposable element-derived protein domain-containing protein</fullName>
    </recommendedName>
</protein>
<dbReference type="PANTHER" id="PTHR47055:SF3">
    <property type="entry name" value="PHORBOL-ESTER_DAG-TYPE DOMAIN-CONTAINING PROTEIN"/>
    <property type="match status" value="1"/>
</dbReference>
<evidence type="ECO:0000256" key="1">
    <source>
        <dbReference type="SAM" id="MobiDB-lite"/>
    </source>
</evidence>
<dbReference type="Pfam" id="PF13843">
    <property type="entry name" value="DDE_Tnp_1_7"/>
    <property type="match status" value="1"/>
</dbReference>
<evidence type="ECO:0000259" key="2">
    <source>
        <dbReference type="Pfam" id="PF13843"/>
    </source>
</evidence>
<dbReference type="InterPro" id="IPR029526">
    <property type="entry name" value="PGBD"/>
</dbReference>
<feature type="domain" description="PiggyBac transposable element-derived protein" evidence="2">
    <location>
        <begin position="118"/>
        <end position="208"/>
    </location>
</feature>
<dbReference type="Proteomes" id="UP000078046">
    <property type="component" value="Unassembled WGS sequence"/>
</dbReference>
<dbReference type="AlphaFoldDB" id="A0A177AP99"/>
<sequence>MENKQNEMFNQILDDIDKNNDKEYIFIDPPDAHDLTDEDSADSEDETKNLPLVLSGNQLRTPAEKRHIVNDSDDENVWLSYFSKVSHCFDWNLSTKNMYCPAFPESNYTKYRGYSFTKFFKLFFDGEVVNHIIKESNIYFSQQNLLNIPINVREFKTFIGILIISGYNNSPSRSSYWSSSDDLKNFAIFNAMQRNRFNEIIRTVHFKDK</sequence>
<organism evidence="3 4">
    <name type="scientific">Intoshia linei</name>
    <dbReference type="NCBI Taxonomy" id="1819745"/>
    <lineage>
        <taxon>Eukaryota</taxon>
        <taxon>Metazoa</taxon>
        <taxon>Spiralia</taxon>
        <taxon>Lophotrochozoa</taxon>
        <taxon>Mesozoa</taxon>
        <taxon>Orthonectida</taxon>
        <taxon>Rhopaluridae</taxon>
        <taxon>Intoshia</taxon>
    </lineage>
</organism>
<feature type="non-terminal residue" evidence="3">
    <location>
        <position position="209"/>
    </location>
</feature>
<proteinExistence type="predicted"/>
<comment type="caution">
    <text evidence="3">The sequence shown here is derived from an EMBL/GenBank/DDBJ whole genome shotgun (WGS) entry which is preliminary data.</text>
</comment>
<dbReference type="InterPro" id="IPR052638">
    <property type="entry name" value="PiggyBac_TE-derived"/>
</dbReference>
<accession>A0A177AP99</accession>
<dbReference type="PANTHER" id="PTHR47055">
    <property type="entry name" value="DDE_TNP_1_7 DOMAIN-CONTAINING PROTEIN"/>
    <property type="match status" value="1"/>
</dbReference>
<name>A0A177AP99_9BILA</name>
<evidence type="ECO:0000313" key="3">
    <source>
        <dbReference type="EMBL" id="OAF63650.1"/>
    </source>
</evidence>
<evidence type="ECO:0000313" key="4">
    <source>
        <dbReference type="Proteomes" id="UP000078046"/>
    </source>
</evidence>
<reference evidence="3 4" key="1">
    <citation type="submission" date="2016-04" db="EMBL/GenBank/DDBJ databases">
        <title>The genome of Intoshia linei affirms orthonectids as highly simplified spiralians.</title>
        <authorList>
            <person name="Mikhailov K.V."/>
            <person name="Slusarev G.S."/>
            <person name="Nikitin M.A."/>
            <person name="Logacheva M.D."/>
            <person name="Penin A."/>
            <person name="Aleoshin V."/>
            <person name="Panchin Y.V."/>
        </authorList>
    </citation>
    <scope>NUCLEOTIDE SEQUENCE [LARGE SCALE GENOMIC DNA]</scope>
    <source>
        <strain evidence="3">Intl2013</strain>
        <tissue evidence="3">Whole animal</tissue>
    </source>
</reference>
<gene>
    <name evidence="3" type="ORF">A3Q56_08645</name>
</gene>
<feature type="compositionally biased region" description="Acidic residues" evidence="1">
    <location>
        <begin position="36"/>
        <end position="45"/>
    </location>
</feature>